<dbReference type="EMBL" id="JABANM010033583">
    <property type="protein sequence ID" value="KAF4701034.1"/>
    <property type="molecule type" value="Genomic_DNA"/>
</dbReference>
<keyword evidence="1" id="KW-0732">Signal</keyword>
<feature type="signal peptide" evidence="1">
    <location>
        <begin position="1"/>
        <end position="23"/>
    </location>
</feature>
<accession>A0A7J6PXT5</accession>
<feature type="chain" id="PRO_5029851060" evidence="1">
    <location>
        <begin position="24"/>
        <end position="604"/>
    </location>
</feature>
<dbReference type="AlphaFoldDB" id="A0A7J6PXT5"/>
<name>A0A7J6PXT5_PEROL</name>
<evidence type="ECO:0000313" key="3">
    <source>
        <dbReference type="Proteomes" id="UP000574390"/>
    </source>
</evidence>
<evidence type="ECO:0000313" key="2">
    <source>
        <dbReference type="EMBL" id="KAF4701034.1"/>
    </source>
</evidence>
<comment type="caution">
    <text evidence="2">The sequence shown here is derived from an EMBL/GenBank/DDBJ whole genome shotgun (WGS) entry which is preliminary data.</text>
</comment>
<gene>
    <name evidence="2" type="ORF">FOZ62_014948</name>
</gene>
<proteinExistence type="predicted"/>
<sequence length="604" mass="68916">MRSAFSRPIGLLTRALLLLTVGATRDDYACHFPDDPHQPISCLVSAVKESIVFDRSNYRGPYYYLSEHTMTTDQDGMKRYASVTCKVARVRREKRKFFEPVGSCDMEWLRDAGLVAYTAKPNGYMVHVARGDGNEARYFKRLTAKRVADTSIPRHGNKGDVVAAYVNDEPEGWEVHVSLGAKVLLSKKRKAHAVFYVVKQGHRWSLPSALSGPYYEVMLDGINNGEAFFFKHGSNHRPGEYATFLTMSDKVYLLFDTPDRNSTWVIETMDGRPVSRNARENLHQGFSGMRSCVFRSVGLVIGALLLLTVGATRDDYACHFPDDPHQPISCLVSAVKESIVFDVFDYQGPYYYSEHTMTTDEDGIKRYSSVTCTVIRDRPSNSHRRAIGSRREKRKFFKSTGSCDIEWLRGAGLIAYIAGSNGYMVDVPRGDGVVRRHFKKLTVKELCELRLPRRGNRGDLVATYVNDEPERWEAHVSLRSRFFLSHKRKARVKFYRVDGGHRWIVPDGVLRDDNEVLRHGPNFEMLIGGIDDGKAFFFKHGSFHRPGEYAAFVTMFDKVYLLFETPDRNNTEPDFGTAPEHTCLWHPPPRYRDVSESCCYFRCC</sequence>
<protein>
    <submittedName>
        <fullName evidence="2">Uncharacterized protein</fullName>
    </submittedName>
</protein>
<reference evidence="2 3" key="1">
    <citation type="submission" date="2020-04" db="EMBL/GenBank/DDBJ databases">
        <title>Perkinsus olseni comparative genomics.</title>
        <authorList>
            <person name="Bogema D.R."/>
        </authorList>
    </citation>
    <scope>NUCLEOTIDE SEQUENCE [LARGE SCALE GENOMIC DNA]</scope>
    <source>
        <strain evidence="2">ATCC PRA-205</strain>
    </source>
</reference>
<evidence type="ECO:0000256" key="1">
    <source>
        <dbReference type="SAM" id="SignalP"/>
    </source>
</evidence>
<dbReference type="Proteomes" id="UP000574390">
    <property type="component" value="Unassembled WGS sequence"/>
</dbReference>
<organism evidence="2 3">
    <name type="scientific">Perkinsus olseni</name>
    <name type="common">Perkinsus atlanticus</name>
    <dbReference type="NCBI Taxonomy" id="32597"/>
    <lineage>
        <taxon>Eukaryota</taxon>
        <taxon>Sar</taxon>
        <taxon>Alveolata</taxon>
        <taxon>Perkinsozoa</taxon>
        <taxon>Perkinsea</taxon>
        <taxon>Perkinsida</taxon>
        <taxon>Perkinsidae</taxon>
        <taxon>Perkinsus</taxon>
    </lineage>
</organism>